<dbReference type="PANTHER" id="PTHR35784:SF1">
    <property type="entry name" value="MEDIATOR OF RNA POLYMERASE II TRANSCRIPTION SUBUNIT 5"/>
    <property type="match status" value="1"/>
</dbReference>
<keyword evidence="6 9" id="KW-0804">Transcription</keyword>
<organism evidence="10 11">
    <name type="scientific">Apophysomyces ossiformis</name>
    <dbReference type="NCBI Taxonomy" id="679940"/>
    <lineage>
        <taxon>Eukaryota</taxon>
        <taxon>Fungi</taxon>
        <taxon>Fungi incertae sedis</taxon>
        <taxon>Mucoromycota</taxon>
        <taxon>Mucoromycotina</taxon>
        <taxon>Mucoromycetes</taxon>
        <taxon>Mucorales</taxon>
        <taxon>Mucorineae</taxon>
        <taxon>Mucoraceae</taxon>
        <taxon>Apophysomyces</taxon>
    </lineage>
</organism>
<evidence type="ECO:0000256" key="8">
    <source>
        <dbReference type="ARBA" id="ARBA00031256"/>
    </source>
</evidence>
<name>A0A8H7ERA4_9FUNG</name>
<evidence type="ECO:0000256" key="2">
    <source>
        <dbReference type="ARBA" id="ARBA00008782"/>
    </source>
</evidence>
<evidence type="ECO:0000256" key="7">
    <source>
        <dbReference type="ARBA" id="ARBA00023242"/>
    </source>
</evidence>
<dbReference type="GO" id="GO:0003712">
    <property type="term" value="F:transcription coregulator activity"/>
    <property type="evidence" value="ECO:0007669"/>
    <property type="project" value="InterPro"/>
</dbReference>
<keyword evidence="7 9" id="KW-0539">Nucleus</keyword>
<evidence type="ECO:0000256" key="1">
    <source>
        <dbReference type="ARBA" id="ARBA00004123"/>
    </source>
</evidence>
<reference evidence="10" key="1">
    <citation type="submission" date="2020-01" db="EMBL/GenBank/DDBJ databases">
        <title>Genome Sequencing of Three Apophysomyces-Like Fungal Strains Confirms a Novel Fungal Genus in the Mucoromycota with divergent Burkholderia-like Endosymbiotic Bacteria.</title>
        <authorList>
            <person name="Stajich J.E."/>
            <person name="Macias A.M."/>
            <person name="Carter-House D."/>
            <person name="Lovett B."/>
            <person name="Kasson L.R."/>
            <person name="Berry K."/>
            <person name="Grigoriev I."/>
            <person name="Chang Y."/>
            <person name="Spatafora J."/>
            <person name="Kasson M.T."/>
        </authorList>
    </citation>
    <scope>NUCLEOTIDE SEQUENCE</scope>
    <source>
        <strain evidence="10">NRRL A-21654</strain>
    </source>
</reference>
<proteinExistence type="inferred from homology"/>
<dbReference type="Proteomes" id="UP000605846">
    <property type="component" value="Unassembled WGS sequence"/>
</dbReference>
<evidence type="ECO:0000256" key="3">
    <source>
        <dbReference type="ARBA" id="ARBA00020628"/>
    </source>
</evidence>
<dbReference type="EMBL" id="JABAYA010000036">
    <property type="protein sequence ID" value="KAF7728498.1"/>
    <property type="molecule type" value="Genomic_DNA"/>
</dbReference>
<evidence type="ECO:0000313" key="10">
    <source>
        <dbReference type="EMBL" id="KAF7728498.1"/>
    </source>
</evidence>
<comment type="caution">
    <text evidence="10">The sequence shown here is derived from an EMBL/GenBank/DDBJ whole genome shotgun (WGS) entry which is preliminary data.</text>
</comment>
<evidence type="ECO:0000256" key="5">
    <source>
        <dbReference type="ARBA" id="ARBA00023159"/>
    </source>
</evidence>
<keyword evidence="11" id="KW-1185">Reference proteome</keyword>
<dbReference type="PANTHER" id="PTHR35784">
    <property type="entry name" value="MEDIATOR OF RNA POLYMERASE II TRANSCRIPTION SUBUNIT 5"/>
    <property type="match status" value="1"/>
</dbReference>
<accession>A0A8H7ERA4</accession>
<protein>
    <recommendedName>
        <fullName evidence="3 9">Mediator of RNA polymerase II transcription subunit 5</fullName>
    </recommendedName>
    <alternativeName>
        <fullName evidence="8 9">Mediator complex subunit 5</fullName>
    </alternativeName>
</protein>
<keyword evidence="5 9" id="KW-0010">Activator</keyword>
<comment type="subcellular location">
    <subcellularLocation>
        <location evidence="1 9">Nucleus</location>
    </subcellularLocation>
</comment>
<gene>
    <name evidence="10" type="primary">NUT1</name>
    <name evidence="9" type="synonym">MED5</name>
    <name evidence="10" type="ORF">EC973_006051</name>
</gene>
<evidence type="ECO:0000256" key="6">
    <source>
        <dbReference type="ARBA" id="ARBA00023163"/>
    </source>
</evidence>
<dbReference type="Pfam" id="PF08689">
    <property type="entry name" value="Med5"/>
    <property type="match status" value="1"/>
</dbReference>
<dbReference type="GO" id="GO:0006357">
    <property type="term" value="P:regulation of transcription by RNA polymerase II"/>
    <property type="evidence" value="ECO:0007669"/>
    <property type="project" value="InterPro"/>
</dbReference>
<evidence type="ECO:0000256" key="4">
    <source>
        <dbReference type="ARBA" id="ARBA00023015"/>
    </source>
</evidence>
<dbReference type="OrthoDB" id="5549158at2759"/>
<evidence type="ECO:0000256" key="9">
    <source>
        <dbReference type="RuleBase" id="RU364142"/>
    </source>
</evidence>
<comment type="subunit">
    <text evidence="9">Component of the Mediator complex.</text>
</comment>
<dbReference type="GO" id="GO:0016592">
    <property type="term" value="C:mediator complex"/>
    <property type="evidence" value="ECO:0007669"/>
    <property type="project" value="InterPro"/>
</dbReference>
<keyword evidence="4 9" id="KW-0805">Transcription regulation</keyword>
<comment type="similarity">
    <text evidence="2 9">Belongs to the Mediator complex subunit 5 family.</text>
</comment>
<dbReference type="InterPro" id="IPR014801">
    <property type="entry name" value="Mediator_Med5_fun"/>
</dbReference>
<sequence>MSVGALEAVLRYAYVHGYSCHEWAEPTRECFQRANSNLQQELTGLLLSQVFSLTSDPLLESYLTYATTGTASISSTPKIIPESCLISSKVFLSCIPDFVEPTANSQPEQWSHMLQLLTALLSPLDADQIIANMQRSEDEWPFILSRLFIMLARIVAVGLYPQSVTSKQENKLLRSASSFHHGGGNTQPGESSLVWPTNNSMFQATFDPDATIEMDLFEDEDAITTDNNNNIAEPPIPSSTNRQAANAVTAAQIMINLIESKSAKRIFEVQHGRKYQGTEDSNISSEPWATCHAILMPSNASNNSPISQNPHIQTLLLLIGRLTDRDLERQMAVHMKYHELEDEGTARAMPSAGLMGLLYHMVQIRPTLDDEYVINHLVKLQTIKGSFDESFYLELWFTALTGLREASLGTSCQGQPLNKSNQNDGQEKGCTNIVAINRLLWRSLVLVKVMVSHEKMLPYLIQKLQQRKQGMTNGNSTHLTQKNSEDDELNPMESALFELKAFTGLLNACSPPACCSDFYVPASMSSKLVDKLAFGEGDEDDDDDIMKLINDMGNPNELNSSEVIKIVRSISNENIFSNIVLVCERYGFISKKIAKKLMKRDTSQEEIKTDNDEFAGILDTEMLDIDSAESKNWGLNMDDLGKVDDTEVLEQNIEQRMASIRSGVTRTALDELLHIAIVSLVNLRKIIDFLIELLEEKAAMSDTSSIARICDALNACPCMVDLVAQHYPPSALLKPLERVCNEWNLVDNMHLDDRSGCDNLMDEDMDGVRVAYGKFGRIWIFVTMVMTKFKLYRDINNVFSLKDQFCYRFFTQGPVMYDSEDVVDPEVLELINQWQDALFGGDGLPDELLRSATPQMLLWAIPTLIQRTMLAYETGHLDSGVFLSVLSYFQECFLHFTLVPGVIVTSCDALSARNSSVAIMCLEHFLVDNELPSVLIQLCGAYVLRTLASFTEQKTQQRLINQEEERDNLPEEKVVRLRSRIKKMLHMEEDQVLTETVTAGVTGNTLFKKAQEMFRYIVKSGRSMFMRDVDADPVALWDQSKVSKGTLTHYLDMVLFQTALDIGGAHWFIGMIVDQVLEAGKSGGAVRAAELGSCLIATPLTSCATEHNNCFHLLRCLLQDIVPASLRRCAMNNASFFQGQTLGVFISDCLVLMQGDEKIKQAHAVDDLGRQFFDSLVIDGQNERSARQSAFAQWDDMVVKSAVWRGFIKGLMSNPLINEPWPNAFVM</sequence>
<evidence type="ECO:0000313" key="11">
    <source>
        <dbReference type="Proteomes" id="UP000605846"/>
    </source>
</evidence>
<comment type="function">
    <text evidence="9">Component of the Mediator complex, a coactivator involved in the regulated transcription of nearly all RNA polymerase II-dependent genes. Mediator functions as a bridge to convey information from gene-specific regulatory proteins to the basal RNA polymerase II transcription machinery. Mediator is recruited to promoters by direct interactions with regulatory proteins and serves as a scaffold for the assembly of a functional preinitiation complex with RNA polymerase II and the general transcription factors.</text>
</comment>
<dbReference type="AlphaFoldDB" id="A0A8H7ERA4"/>